<dbReference type="Proteomes" id="UP000295705">
    <property type="component" value="Unassembled WGS sequence"/>
</dbReference>
<reference evidence="7 8" key="1">
    <citation type="submission" date="2019-03" db="EMBL/GenBank/DDBJ databases">
        <title>Genomic Encyclopedia of Type Strains, Phase IV (KMG-IV): sequencing the most valuable type-strain genomes for metagenomic binning, comparative biology and taxonomic classification.</title>
        <authorList>
            <person name="Goeker M."/>
        </authorList>
    </citation>
    <scope>NUCLEOTIDE SEQUENCE [LARGE SCALE GENOMIC DNA]</scope>
    <source>
        <strain evidence="7 8">DSM 45775</strain>
    </source>
</reference>
<dbReference type="GO" id="GO:0051750">
    <property type="term" value="F:delta(3,5)-delta(2,4)-dienoyl-CoA isomerase activity"/>
    <property type="evidence" value="ECO:0007669"/>
    <property type="project" value="TreeGrafter"/>
</dbReference>
<comment type="pathway">
    <text evidence="1">Lipid metabolism; fatty acid beta-oxidation.</text>
</comment>
<keyword evidence="8" id="KW-1185">Reference proteome</keyword>
<comment type="caution">
    <text evidence="7">The sequence shown here is derived from an EMBL/GenBank/DDBJ whole genome shotgun (WGS) entry which is preliminary data.</text>
</comment>
<sequence length="279" mass="29775">MSTLDAPATTALSVTRDGGVATVRLERPQAANALDRTLWHELRETFRALDDDPAVRAVVLTGAGKHFCAGIDLSMLAEIQGMAPASADPGRAREALRRLILDLQDVLTTVERCRVPVLAAIQGACVGAGLDLAVVCDLRYATPRTKFSLKEVDMGLAADVGVLQRLPRIVGEGRAREMAYTCRDVRGEEARAMGLVNDCVEGDDPEALLAHVTEIARGLAAKSPLALRGTKHAITYARDHSIADGLDQIATWNASALISDDLTEAVTAFTQGRAPHYAN</sequence>
<dbReference type="PANTHER" id="PTHR43149">
    <property type="entry name" value="ENOYL-COA HYDRATASE"/>
    <property type="match status" value="1"/>
</dbReference>
<dbReference type="Gene3D" id="1.10.12.10">
    <property type="entry name" value="Lyase 2-enoyl-coa Hydratase, Chain A, domain 2"/>
    <property type="match status" value="1"/>
</dbReference>
<dbReference type="UniPathway" id="UPA00659"/>
<proteinExistence type="inferred from homology"/>
<dbReference type="FunFam" id="1.10.12.10:FF:000004">
    <property type="entry name" value="Delta3,5-delta2,4-dienoyl-CoA isomerase"/>
    <property type="match status" value="1"/>
</dbReference>
<dbReference type="InterPro" id="IPR029045">
    <property type="entry name" value="ClpP/crotonase-like_dom_sf"/>
</dbReference>
<dbReference type="NCBIfam" id="NF004794">
    <property type="entry name" value="PRK06142.1"/>
    <property type="match status" value="1"/>
</dbReference>
<evidence type="ECO:0000256" key="3">
    <source>
        <dbReference type="ARBA" id="ARBA00022832"/>
    </source>
</evidence>
<evidence type="ECO:0000256" key="4">
    <source>
        <dbReference type="ARBA" id="ARBA00023098"/>
    </source>
</evidence>
<evidence type="ECO:0000256" key="1">
    <source>
        <dbReference type="ARBA" id="ARBA00005005"/>
    </source>
</evidence>
<dbReference type="PANTHER" id="PTHR43149:SF1">
    <property type="entry name" value="DELTA(3,5)-DELTA(2,4)-DIENOYL-COA ISOMERASE, MITOCHONDRIAL"/>
    <property type="match status" value="1"/>
</dbReference>
<gene>
    <name evidence="7" type="ORF">EV188_112188</name>
</gene>
<dbReference type="InterPro" id="IPR001753">
    <property type="entry name" value="Enoyl-CoA_hydra/iso"/>
</dbReference>
<dbReference type="CDD" id="cd06558">
    <property type="entry name" value="crotonase-like"/>
    <property type="match status" value="1"/>
</dbReference>
<dbReference type="RefSeq" id="WP_243742051.1">
    <property type="nucleotide sequence ID" value="NZ_BAABHR010000067.1"/>
</dbReference>
<dbReference type="PROSITE" id="PS00166">
    <property type="entry name" value="ENOYL_COA_HYDRATASE"/>
    <property type="match status" value="1"/>
</dbReference>
<comment type="similarity">
    <text evidence="2 6">Belongs to the enoyl-CoA hydratase/isomerase family.</text>
</comment>
<evidence type="ECO:0000313" key="7">
    <source>
        <dbReference type="EMBL" id="TDQ47915.1"/>
    </source>
</evidence>
<dbReference type="EMBL" id="SNYO01000012">
    <property type="protein sequence ID" value="TDQ47915.1"/>
    <property type="molecule type" value="Genomic_DNA"/>
</dbReference>
<dbReference type="Pfam" id="PF00378">
    <property type="entry name" value="ECH_1"/>
    <property type="match status" value="1"/>
</dbReference>
<evidence type="ECO:0000256" key="5">
    <source>
        <dbReference type="ARBA" id="ARBA00023235"/>
    </source>
</evidence>
<dbReference type="AlphaFoldDB" id="A0A4R6URK0"/>
<dbReference type="InterPro" id="IPR018376">
    <property type="entry name" value="Enoyl-CoA_hyd/isom_CS"/>
</dbReference>
<name>A0A4R6URK0_9PSEU</name>
<dbReference type="InterPro" id="IPR045002">
    <property type="entry name" value="Ech1-like"/>
</dbReference>
<organism evidence="7 8">
    <name type="scientific">Actinomycetospora succinea</name>
    <dbReference type="NCBI Taxonomy" id="663603"/>
    <lineage>
        <taxon>Bacteria</taxon>
        <taxon>Bacillati</taxon>
        <taxon>Actinomycetota</taxon>
        <taxon>Actinomycetes</taxon>
        <taxon>Pseudonocardiales</taxon>
        <taxon>Pseudonocardiaceae</taxon>
        <taxon>Actinomycetospora</taxon>
    </lineage>
</organism>
<evidence type="ECO:0000256" key="2">
    <source>
        <dbReference type="ARBA" id="ARBA00005254"/>
    </source>
</evidence>
<keyword evidence="5" id="KW-0413">Isomerase</keyword>
<evidence type="ECO:0000256" key="6">
    <source>
        <dbReference type="RuleBase" id="RU003707"/>
    </source>
</evidence>
<protein>
    <submittedName>
        <fullName evidence="7">Enoyl-CoA hydratase</fullName>
    </submittedName>
</protein>
<accession>A0A4R6URK0</accession>
<dbReference type="Gene3D" id="3.90.226.10">
    <property type="entry name" value="2-enoyl-CoA Hydratase, Chain A, domain 1"/>
    <property type="match status" value="1"/>
</dbReference>
<evidence type="ECO:0000313" key="8">
    <source>
        <dbReference type="Proteomes" id="UP000295705"/>
    </source>
</evidence>
<dbReference type="InterPro" id="IPR014748">
    <property type="entry name" value="Enoyl-CoA_hydra_C"/>
</dbReference>
<keyword evidence="4" id="KW-0443">Lipid metabolism</keyword>
<keyword evidence="3" id="KW-0276">Fatty acid metabolism</keyword>
<dbReference type="GO" id="GO:0006635">
    <property type="term" value="P:fatty acid beta-oxidation"/>
    <property type="evidence" value="ECO:0007669"/>
    <property type="project" value="UniProtKB-UniPathway"/>
</dbReference>
<dbReference type="SUPFAM" id="SSF52096">
    <property type="entry name" value="ClpP/crotonase"/>
    <property type="match status" value="1"/>
</dbReference>